<organism evidence="1 2">
    <name type="scientific">Candidatus Cerribacteria bacterium 'Amazon FNV 2010 28 9'</name>
    <dbReference type="NCBI Taxonomy" id="2081795"/>
    <lineage>
        <taxon>Bacteria</taxon>
        <taxon>Candidatus Cerribacteria</taxon>
    </lineage>
</organism>
<evidence type="ECO:0000313" key="1">
    <source>
        <dbReference type="EMBL" id="PWU23241.1"/>
    </source>
</evidence>
<proteinExistence type="predicted"/>
<accession>A0A317JTI6</accession>
<protein>
    <submittedName>
        <fullName evidence="1">Uncharacterized protein</fullName>
    </submittedName>
</protein>
<evidence type="ECO:0000313" key="2">
    <source>
        <dbReference type="Proteomes" id="UP000246104"/>
    </source>
</evidence>
<dbReference type="AlphaFoldDB" id="A0A317JTI6"/>
<reference evidence="1 2" key="1">
    <citation type="submission" date="2018-02" db="EMBL/GenBank/DDBJ databases">
        <title>Genomic Reconstructions from Amazon Rainforest and Pasture Soil Reveal Novel Insights into the Physiology of Candidate Phyla in Tropical Sites.</title>
        <authorList>
            <person name="Kroeger M.E."/>
            <person name="Delmont T."/>
            <person name="Eren A.M."/>
            <person name="Guo J."/>
            <person name="Meyer K.M."/>
            <person name="Khan K."/>
            <person name="Rodrigues J.L.M."/>
            <person name="Bohannan B.J.M."/>
            <person name="Tringe S."/>
            <person name="Borges C.D."/>
            <person name="Tiedje J."/>
            <person name="Tsai S.M."/>
            <person name="Nusslein K."/>
        </authorList>
    </citation>
    <scope>NUCLEOTIDE SEQUENCE [LARGE SCALE GENOMIC DNA]</scope>
    <source>
        <strain evidence="1">Amazon FNV 2010 28 9</strain>
    </source>
</reference>
<comment type="caution">
    <text evidence="1">The sequence shown here is derived from an EMBL/GenBank/DDBJ whole genome shotgun (WGS) entry which is preliminary data.</text>
</comment>
<name>A0A317JTI6_9BACT</name>
<sequence>MDEENEVILYFQEFKSDDDHASYDSDVGVAGICLQLISFLELLLSSLSKDDRSLLHTQLSRTQVNDIFSVHNIRV</sequence>
<dbReference type="Proteomes" id="UP000246104">
    <property type="component" value="Unassembled WGS sequence"/>
</dbReference>
<dbReference type="EMBL" id="PSRQ01000042">
    <property type="protein sequence ID" value="PWU23241.1"/>
    <property type="molecule type" value="Genomic_DNA"/>
</dbReference>
<gene>
    <name evidence="1" type="ORF">C5B42_03695</name>
</gene>